<name>A0AA37M896_9HYPH</name>
<sequence>MELRVPEWSERGPGIPELSGRCISDRLRATCDALASSGRLEILELSRGLLVRTSSWVGRLELDDLIITVEPKLQRAPLATLLQYAYGLRDLQLHEKTTHAAVLGGIRELLISQLVNEAEELFARGLYRDYIRSPENLASPKGRLDFAALANVIGRAHAVLPCVHHPRSEANPINVILLGAIDLGRKLSIDPTLRHRAGRLARSLEVVTPRIALTLSALDATEAIMDRRHRAYHPCLRIARLLLEGAGTSLETGDALVPLPGFLFDMNRFFQTLLSRFLSENLPALHIENERVLKGMFAWETNMNPLRRRAPAPRPDFLIKDGNTVVAVLDAKYRDLWETRLPREMLYQLALYALSCKGVSREAVILYPALDTLAREQAVALLDPHGDSKLARIILRPVNLNLLANLVGTKPNSANLQHREDLAKKLALGTPGVAI</sequence>
<comment type="caution">
    <text evidence="1">The sequence shown here is derived from an EMBL/GenBank/DDBJ whole genome shotgun (WGS) entry which is preliminary data.</text>
</comment>
<reference evidence="1" key="2">
    <citation type="submission" date="2021-08" db="EMBL/GenBank/DDBJ databases">
        <authorList>
            <person name="Tani A."/>
            <person name="Ola A."/>
            <person name="Ogura Y."/>
            <person name="Katsura K."/>
            <person name="Hayashi T."/>
        </authorList>
    </citation>
    <scope>NUCLEOTIDE SEQUENCE</scope>
    <source>
        <strain evidence="1">JCM 32048</strain>
    </source>
</reference>
<evidence type="ECO:0000313" key="1">
    <source>
        <dbReference type="EMBL" id="GJD65546.1"/>
    </source>
</evidence>
<protein>
    <recommendedName>
        <fullName evidence="3">Restriction endonuclease</fullName>
    </recommendedName>
</protein>
<dbReference type="PANTHER" id="PTHR38733:SF1">
    <property type="entry name" value="TYPE IV METHYL-DIRECTED RESTRICTION ENZYME ECOKMCRBC"/>
    <property type="match status" value="1"/>
</dbReference>
<accession>A0AA37M896</accession>
<evidence type="ECO:0008006" key="3">
    <source>
        <dbReference type="Google" id="ProtNLM"/>
    </source>
</evidence>
<dbReference type="Proteomes" id="UP001055286">
    <property type="component" value="Unassembled WGS sequence"/>
</dbReference>
<keyword evidence="2" id="KW-1185">Reference proteome</keyword>
<dbReference type="PANTHER" id="PTHR38733">
    <property type="entry name" value="PROTEIN MCRC"/>
    <property type="match status" value="1"/>
</dbReference>
<organism evidence="1 2">
    <name type="scientific">Methylobacterium frigidaeris</name>
    <dbReference type="NCBI Taxonomy" id="2038277"/>
    <lineage>
        <taxon>Bacteria</taxon>
        <taxon>Pseudomonadati</taxon>
        <taxon>Pseudomonadota</taxon>
        <taxon>Alphaproteobacteria</taxon>
        <taxon>Hyphomicrobiales</taxon>
        <taxon>Methylobacteriaceae</taxon>
        <taxon>Methylobacterium</taxon>
    </lineage>
</organism>
<dbReference type="AlphaFoldDB" id="A0AA37M896"/>
<gene>
    <name evidence="1" type="ORF">MPEAHAMD_5741</name>
</gene>
<reference evidence="1" key="1">
    <citation type="journal article" date="2016" name="Front. Microbiol.">
        <title>Genome Sequence of the Piezophilic, Mesophilic Sulfate-Reducing Bacterium Desulfovibrio indicus J2T.</title>
        <authorList>
            <person name="Cao J."/>
            <person name="Maignien L."/>
            <person name="Shao Z."/>
            <person name="Alain K."/>
            <person name="Jebbar M."/>
        </authorList>
    </citation>
    <scope>NUCLEOTIDE SEQUENCE</scope>
    <source>
        <strain evidence="1">JCM 32048</strain>
    </source>
</reference>
<dbReference type="InterPro" id="IPR019292">
    <property type="entry name" value="McrC"/>
</dbReference>
<evidence type="ECO:0000313" key="2">
    <source>
        <dbReference type="Proteomes" id="UP001055286"/>
    </source>
</evidence>
<proteinExistence type="predicted"/>
<dbReference type="Pfam" id="PF10117">
    <property type="entry name" value="McrBC"/>
    <property type="match status" value="1"/>
</dbReference>
<dbReference type="EMBL" id="BPQJ01000042">
    <property type="protein sequence ID" value="GJD65546.1"/>
    <property type="molecule type" value="Genomic_DNA"/>
</dbReference>